<keyword evidence="5" id="KW-0472">Membrane</keyword>
<dbReference type="Proteomes" id="UP001231189">
    <property type="component" value="Unassembled WGS sequence"/>
</dbReference>
<evidence type="ECO:0000256" key="2">
    <source>
        <dbReference type="ARBA" id="ARBA00023002"/>
    </source>
</evidence>
<dbReference type="AlphaFoldDB" id="A0AAD8QT10"/>
<comment type="caution">
    <text evidence="6">The sequence shown here is derived from an EMBL/GenBank/DDBJ whole genome shotgun (WGS) entry which is preliminary data.</text>
</comment>
<dbReference type="Gene3D" id="3.50.50.60">
    <property type="entry name" value="FAD/NAD(P)-binding domain"/>
    <property type="match status" value="1"/>
</dbReference>
<evidence type="ECO:0000256" key="5">
    <source>
        <dbReference type="SAM" id="Phobius"/>
    </source>
</evidence>
<proteinExistence type="inferred from homology"/>
<keyword evidence="5" id="KW-1133">Transmembrane helix</keyword>
<accession>A0AAD8QT10</accession>
<dbReference type="EMBL" id="JAUUTY010000007">
    <property type="protein sequence ID" value="KAK1608416.1"/>
    <property type="molecule type" value="Genomic_DNA"/>
</dbReference>
<keyword evidence="7" id="KW-1185">Reference proteome</keyword>
<reference evidence="6" key="1">
    <citation type="submission" date="2023-07" db="EMBL/GenBank/DDBJ databases">
        <title>A chromosome-level genome assembly of Lolium multiflorum.</title>
        <authorList>
            <person name="Chen Y."/>
            <person name="Copetti D."/>
            <person name="Kolliker R."/>
            <person name="Studer B."/>
        </authorList>
    </citation>
    <scope>NUCLEOTIDE SEQUENCE</scope>
    <source>
        <strain evidence="6">02402/16</strain>
        <tissue evidence="6">Leaf</tissue>
    </source>
</reference>
<evidence type="ECO:0000313" key="7">
    <source>
        <dbReference type="Proteomes" id="UP001231189"/>
    </source>
</evidence>
<comment type="catalytic activity">
    <reaction evidence="4">
        <text>indole-3-pyruvate + NADPH + O2 + H(+) = (indol-3-yl)acetate + CO2 + NADP(+) + H2O</text>
        <dbReference type="Rhea" id="RHEA:34331"/>
        <dbReference type="ChEBI" id="CHEBI:15377"/>
        <dbReference type="ChEBI" id="CHEBI:15378"/>
        <dbReference type="ChEBI" id="CHEBI:15379"/>
        <dbReference type="ChEBI" id="CHEBI:16526"/>
        <dbReference type="ChEBI" id="CHEBI:17640"/>
        <dbReference type="ChEBI" id="CHEBI:30854"/>
        <dbReference type="ChEBI" id="CHEBI:57783"/>
        <dbReference type="ChEBI" id="CHEBI:58349"/>
        <dbReference type="EC" id="1.14.13.168"/>
    </reaction>
</comment>
<evidence type="ECO:0000313" key="6">
    <source>
        <dbReference type="EMBL" id="KAK1608416.1"/>
    </source>
</evidence>
<protein>
    <recommendedName>
        <fullName evidence="3">indole-3-pyruvate monooxygenase</fullName>
        <ecNumber evidence="3">1.14.13.168</ecNumber>
    </recommendedName>
</protein>
<dbReference type="SUPFAM" id="SSF51905">
    <property type="entry name" value="FAD/NAD(P)-binding domain"/>
    <property type="match status" value="1"/>
</dbReference>
<comment type="similarity">
    <text evidence="1">Belongs to the FMO family.</text>
</comment>
<name>A0AAD8QT10_LOLMU</name>
<dbReference type="PANTHER" id="PTHR43539">
    <property type="entry name" value="FLAVIN-BINDING MONOOXYGENASE-LIKE PROTEIN (AFU_ORTHOLOGUE AFUA_4G09220)"/>
    <property type="match status" value="1"/>
</dbReference>
<dbReference type="InterPro" id="IPR050982">
    <property type="entry name" value="Auxin_biosynth/cation_transpt"/>
</dbReference>
<keyword evidence="5" id="KW-0812">Transmembrane</keyword>
<dbReference type="GO" id="GO:0050660">
    <property type="term" value="F:flavin adenine dinucleotide binding"/>
    <property type="evidence" value="ECO:0007669"/>
    <property type="project" value="TreeGrafter"/>
</dbReference>
<feature type="transmembrane region" description="Helical" evidence="5">
    <location>
        <begin position="77"/>
        <end position="98"/>
    </location>
</feature>
<evidence type="ECO:0000256" key="1">
    <source>
        <dbReference type="ARBA" id="ARBA00009183"/>
    </source>
</evidence>
<dbReference type="GO" id="GO:0103075">
    <property type="term" value="F:indole-3-pyruvate monooxygenase activity"/>
    <property type="evidence" value="ECO:0007669"/>
    <property type="project" value="UniProtKB-EC"/>
</dbReference>
<sequence>MTKKKGNVKLMIVKHTGNTRNYVSVERIRRKAVLVVGCGNSGMEIALDLAEGGTAASIVVRGELHLTTREMSTSTALFPYLPVWMIDKLALAACFLMFTSDTV</sequence>
<organism evidence="6 7">
    <name type="scientific">Lolium multiflorum</name>
    <name type="common">Italian ryegrass</name>
    <name type="synonym">Lolium perenne subsp. multiflorum</name>
    <dbReference type="NCBI Taxonomy" id="4521"/>
    <lineage>
        <taxon>Eukaryota</taxon>
        <taxon>Viridiplantae</taxon>
        <taxon>Streptophyta</taxon>
        <taxon>Embryophyta</taxon>
        <taxon>Tracheophyta</taxon>
        <taxon>Spermatophyta</taxon>
        <taxon>Magnoliopsida</taxon>
        <taxon>Liliopsida</taxon>
        <taxon>Poales</taxon>
        <taxon>Poaceae</taxon>
        <taxon>BOP clade</taxon>
        <taxon>Pooideae</taxon>
        <taxon>Poodae</taxon>
        <taxon>Poeae</taxon>
        <taxon>Poeae Chloroplast Group 2 (Poeae type)</taxon>
        <taxon>Loliodinae</taxon>
        <taxon>Loliinae</taxon>
        <taxon>Lolium</taxon>
    </lineage>
</organism>
<dbReference type="InterPro" id="IPR036188">
    <property type="entry name" value="FAD/NAD-bd_sf"/>
</dbReference>
<evidence type="ECO:0000256" key="4">
    <source>
        <dbReference type="ARBA" id="ARBA00047707"/>
    </source>
</evidence>
<dbReference type="PANTHER" id="PTHR43539:SF67">
    <property type="entry name" value="FLAVIN-CONTAINING MONOOXYGENASE"/>
    <property type="match status" value="1"/>
</dbReference>
<evidence type="ECO:0000256" key="3">
    <source>
        <dbReference type="ARBA" id="ARBA00039148"/>
    </source>
</evidence>
<keyword evidence="2" id="KW-0560">Oxidoreductase</keyword>
<gene>
    <name evidence="6" type="ORF">QYE76_032089</name>
</gene>
<dbReference type="EC" id="1.14.13.168" evidence="3"/>